<sequence>MPLNWQSVFN</sequence>
<reference evidence="1" key="2">
    <citation type="journal article" date="2015" name="Fish Shellfish Immunol.">
        <title>Early steps in the European eel (Anguilla anguilla)-Vibrio vulnificus interaction in the gills: Role of the RtxA13 toxin.</title>
        <authorList>
            <person name="Callol A."/>
            <person name="Pajuelo D."/>
            <person name="Ebbesson L."/>
            <person name="Teles M."/>
            <person name="MacKenzie S."/>
            <person name="Amaro C."/>
        </authorList>
    </citation>
    <scope>NUCLEOTIDE SEQUENCE</scope>
</reference>
<proteinExistence type="predicted"/>
<organism evidence="1">
    <name type="scientific">Anguilla anguilla</name>
    <name type="common">European freshwater eel</name>
    <name type="synonym">Muraena anguilla</name>
    <dbReference type="NCBI Taxonomy" id="7936"/>
    <lineage>
        <taxon>Eukaryota</taxon>
        <taxon>Metazoa</taxon>
        <taxon>Chordata</taxon>
        <taxon>Craniata</taxon>
        <taxon>Vertebrata</taxon>
        <taxon>Euteleostomi</taxon>
        <taxon>Actinopterygii</taxon>
        <taxon>Neopterygii</taxon>
        <taxon>Teleostei</taxon>
        <taxon>Anguilliformes</taxon>
        <taxon>Anguillidae</taxon>
        <taxon>Anguilla</taxon>
    </lineage>
</organism>
<accession>A0A0E9RRK3</accession>
<name>A0A0E9RRK3_ANGAN</name>
<reference evidence="1" key="1">
    <citation type="submission" date="2014-11" db="EMBL/GenBank/DDBJ databases">
        <authorList>
            <person name="Amaro Gonzalez C."/>
        </authorList>
    </citation>
    <scope>NUCLEOTIDE SEQUENCE</scope>
</reference>
<dbReference type="EMBL" id="GBXM01076823">
    <property type="protein sequence ID" value="JAH31754.1"/>
    <property type="molecule type" value="Transcribed_RNA"/>
</dbReference>
<protein>
    <submittedName>
        <fullName evidence="1">Uncharacterized protein</fullName>
    </submittedName>
</protein>
<evidence type="ECO:0000313" key="1">
    <source>
        <dbReference type="EMBL" id="JAH31754.1"/>
    </source>
</evidence>